<comment type="similarity">
    <text evidence="1">Belongs to the sulfatase family.</text>
</comment>
<dbReference type="GO" id="GO:0004065">
    <property type="term" value="F:arylsulfatase activity"/>
    <property type="evidence" value="ECO:0007669"/>
    <property type="project" value="TreeGrafter"/>
</dbReference>
<keyword evidence="5" id="KW-1185">Reference proteome</keyword>
<evidence type="ECO:0000256" key="1">
    <source>
        <dbReference type="ARBA" id="ARBA00008779"/>
    </source>
</evidence>
<evidence type="ECO:0000313" key="5">
    <source>
        <dbReference type="Proteomes" id="UP000474957"/>
    </source>
</evidence>
<keyword evidence="4" id="KW-0808">Transferase</keyword>
<keyword evidence="2 4" id="KW-0378">Hydrolase</keyword>
<dbReference type="InterPro" id="IPR017850">
    <property type="entry name" value="Alkaline_phosphatase_core_sf"/>
</dbReference>
<gene>
    <name evidence="4" type="ORF">GE300_04420</name>
</gene>
<name>A0A6L5YX97_9RHOB</name>
<dbReference type="PANTHER" id="PTHR42693">
    <property type="entry name" value="ARYLSULFATASE FAMILY MEMBER"/>
    <property type="match status" value="1"/>
</dbReference>
<comment type="caution">
    <text evidence="4">The sequence shown here is derived from an EMBL/GenBank/DDBJ whole genome shotgun (WGS) entry which is preliminary data.</text>
</comment>
<dbReference type="EMBL" id="WIND01000002">
    <property type="protein sequence ID" value="MSU88867.1"/>
    <property type="molecule type" value="Genomic_DNA"/>
</dbReference>
<dbReference type="PANTHER" id="PTHR42693:SF53">
    <property type="entry name" value="ENDO-4-O-SULFATASE"/>
    <property type="match status" value="1"/>
</dbReference>
<dbReference type="Proteomes" id="UP000474957">
    <property type="component" value="Unassembled WGS sequence"/>
</dbReference>
<protein>
    <submittedName>
        <fullName evidence="4">Sulfatase-like hydrolase/transferase</fullName>
    </submittedName>
</protein>
<evidence type="ECO:0000313" key="4">
    <source>
        <dbReference type="EMBL" id="MSU88867.1"/>
    </source>
</evidence>
<proteinExistence type="inferred from homology"/>
<evidence type="ECO:0000256" key="2">
    <source>
        <dbReference type="ARBA" id="ARBA00022801"/>
    </source>
</evidence>
<dbReference type="Pfam" id="PF00884">
    <property type="entry name" value="Sulfatase"/>
    <property type="match status" value="1"/>
</dbReference>
<dbReference type="Gene3D" id="3.40.720.10">
    <property type="entry name" value="Alkaline Phosphatase, subunit A"/>
    <property type="match status" value="1"/>
</dbReference>
<accession>A0A6L5YX97</accession>
<sequence>MTHRRPNVILISSDQQRGDCIGADRRNVRTPNIDRIGQAGARFANCITPHPMCMAARASILTGKLPYTHGVRDNGRDLDPGFGAQGLGGIFGSAGYATHFIGKAHFTSHQTFAPTGQPENYQSAADCPPDWSGPYFGFDNLQMMLRPHHHTRWYDLPQGLHYERFLDRDGKGQERWDRAKEALPPETGHFQAWRSKLEEPWHSTAWIGDRAVEMIAGQGDDPLLAWVSFPDPHPPFLSPLPWGSMYDPDEVDLPNHYELDLDRRPRWHHGFLHNPIRTSQGTEHNARGVNWGGKGEITEAALRQITAIYYGMISNIDAQVGRVLDALAAKGALDNTYVIYISDHGEWLGDHGLLLKGPMLYDGLLRVPCLMQGPGVPQGRVIDDPVSTLDLRATLSDLCAVEAAPDNGASLRGLLDGTASRDFACGEWEVDEGRSGISLDLRTVRTARHRLSLDLQSGTGELYDLHDDPDEMDNLFDDSSGASARKELTDMIRSRPDDMIPAAPRVGWH</sequence>
<dbReference type="RefSeq" id="WP_154445286.1">
    <property type="nucleotide sequence ID" value="NZ_WIND01000002.1"/>
</dbReference>
<dbReference type="AlphaFoldDB" id="A0A6L5YX97"/>
<dbReference type="SUPFAM" id="SSF53649">
    <property type="entry name" value="Alkaline phosphatase-like"/>
    <property type="match status" value="1"/>
</dbReference>
<feature type="domain" description="Sulfatase N-terminal" evidence="3">
    <location>
        <begin position="6"/>
        <end position="398"/>
    </location>
</feature>
<evidence type="ECO:0000259" key="3">
    <source>
        <dbReference type="Pfam" id="PF00884"/>
    </source>
</evidence>
<reference evidence="4 5" key="1">
    <citation type="submission" date="2019-10" db="EMBL/GenBank/DDBJ databases">
        <title>Cognatihalovulum marinum gen. nov. sp. nov., a new member of the family Rhodobacteraceae isolated from deep seawater of the Northwest Indian Ocean.</title>
        <authorList>
            <person name="Ruan C."/>
            <person name="Wang J."/>
            <person name="Zheng X."/>
            <person name="Song L."/>
            <person name="Zhu Y."/>
            <person name="Huang Y."/>
            <person name="Lu Z."/>
            <person name="Du W."/>
            <person name="Huang L."/>
            <person name="Dai X."/>
        </authorList>
    </citation>
    <scope>NUCLEOTIDE SEQUENCE [LARGE SCALE GENOMIC DNA]</scope>
    <source>
        <strain evidence="4 5">2CG4</strain>
    </source>
</reference>
<organism evidence="4 5">
    <name type="scientific">Halovulum marinum</name>
    <dbReference type="NCBI Taxonomy" id="2662447"/>
    <lineage>
        <taxon>Bacteria</taxon>
        <taxon>Pseudomonadati</taxon>
        <taxon>Pseudomonadota</taxon>
        <taxon>Alphaproteobacteria</taxon>
        <taxon>Rhodobacterales</taxon>
        <taxon>Paracoccaceae</taxon>
        <taxon>Halovulum</taxon>
    </lineage>
</organism>
<dbReference type="InterPro" id="IPR000917">
    <property type="entry name" value="Sulfatase_N"/>
</dbReference>
<dbReference type="GO" id="GO:0016740">
    <property type="term" value="F:transferase activity"/>
    <property type="evidence" value="ECO:0007669"/>
    <property type="project" value="UniProtKB-KW"/>
</dbReference>
<dbReference type="InterPro" id="IPR050738">
    <property type="entry name" value="Sulfatase"/>
</dbReference>